<evidence type="ECO:0000313" key="2">
    <source>
        <dbReference type="Proteomes" id="UP000005459"/>
    </source>
</evidence>
<dbReference type="STRING" id="768671.ThimaDRAFT_4877"/>
<keyword evidence="2" id="KW-1185">Reference proteome</keyword>
<dbReference type="AlphaFoldDB" id="F9UIX4"/>
<evidence type="ECO:0000313" key="1">
    <source>
        <dbReference type="EMBL" id="EGV15852.1"/>
    </source>
</evidence>
<reference evidence="1 2" key="1">
    <citation type="submission" date="2011-06" db="EMBL/GenBank/DDBJ databases">
        <title>The draft genome of Thiocapsa marina 5811.</title>
        <authorList>
            <consortium name="US DOE Joint Genome Institute (JGI-PGF)"/>
            <person name="Lucas S."/>
            <person name="Han J."/>
            <person name="Cheng J.-F."/>
            <person name="Goodwin L."/>
            <person name="Pitluck S."/>
            <person name="Peters L."/>
            <person name="Land M.L."/>
            <person name="Hauser L."/>
            <person name="Vogl K."/>
            <person name="Liu Z."/>
            <person name="Imhoff J."/>
            <person name="Thiel V."/>
            <person name="Frigaard N.-U."/>
            <person name="Bryant D."/>
            <person name="Woyke T.J."/>
        </authorList>
    </citation>
    <scope>NUCLEOTIDE SEQUENCE [LARGE SCALE GENOMIC DNA]</scope>
    <source>
        <strain evidence="1 2">5811</strain>
    </source>
</reference>
<organism evidence="1 2">
    <name type="scientific">Thiocapsa marina 5811</name>
    <dbReference type="NCBI Taxonomy" id="768671"/>
    <lineage>
        <taxon>Bacteria</taxon>
        <taxon>Pseudomonadati</taxon>
        <taxon>Pseudomonadota</taxon>
        <taxon>Gammaproteobacteria</taxon>
        <taxon>Chromatiales</taxon>
        <taxon>Chromatiaceae</taxon>
        <taxon>Thiocapsa</taxon>
    </lineage>
</organism>
<accession>F9UIX4</accession>
<dbReference type="EMBL" id="AFWV01000037">
    <property type="protein sequence ID" value="EGV15852.1"/>
    <property type="molecule type" value="Genomic_DNA"/>
</dbReference>
<gene>
    <name evidence="1" type="ORF">ThimaDRAFT_4877</name>
</gene>
<dbReference type="Proteomes" id="UP000005459">
    <property type="component" value="Unassembled WGS sequence"/>
</dbReference>
<proteinExistence type="predicted"/>
<sequence>MDCAEVQRHGQAVRFLPPLGPRVGGALRLGLLLFPRYSPGTSPRLEPLAPVEALRGLVEAEAVIRNLTQTRLEALVRWVESAPAYRLIYPDLASGLEWTRRALAEIGSWQIEA</sequence>
<protein>
    <submittedName>
        <fullName evidence="1">Uncharacterized protein</fullName>
    </submittedName>
</protein>
<name>F9UIX4_9GAMM</name>